<dbReference type="RefSeq" id="WP_146785032.1">
    <property type="nucleotide sequence ID" value="NZ_BAABIO010000001.1"/>
</dbReference>
<dbReference type="KEGG" id="fgg:FSB75_07530"/>
<keyword evidence="3" id="KW-1185">Reference proteome</keyword>
<evidence type="ECO:0000256" key="1">
    <source>
        <dbReference type="SAM" id="MobiDB-lite"/>
    </source>
</evidence>
<evidence type="ECO:0000313" key="2">
    <source>
        <dbReference type="EMBL" id="QEC55746.1"/>
    </source>
</evidence>
<protein>
    <submittedName>
        <fullName evidence="2">Uncharacterized protein</fullName>
    </submittedName>
</protein>
<feature type="region of interest" description="Disordered" evidence="1">
    <location>
        <begin position="1"/>
        <end position="76"/>
    </location>
</feature>
<dbReference type="AlphaFoldDB" id="A0A5B8UHD8"/>
<evidence type="ECO:0000313" key="3">
    <source>
        <dbReference type="Proteomes" id="UP000321204"/>
    </source>
</evidence>
<dbReference type="Proteomes" id="UP000321204">
    <property type="component" value="Chromosome"/>
</dbReference>
<accession>A0A5B8UHD8</accession>
<dbReference type="EMBL" id="CP042433">
    <property type="protein sequence ID" value="QEC55746.1"/>
    <property type="molecule type" value="Genomic_DNA"/>
</dbReference>
<reference evidence="2 3" key="1">
    <citation type="journal article" date="2015" name="Int. J. Syst. Evol. Microbiol.">
        <title>Flavisolibacter ginsenosidimutans sp. nov., with ginsenoside-converting activity isolated from soil used for cultivating ginseng.</title>
        <authorList>
            <person name="Zhao Y."/>
            <person name="Liu Q."/>
            <person name="Kang M.S."/>
            <person name="Jin F."/>
            <person name="Yu H."/>
            <person name="Im W.T."/>
        </authorList>
    </citation>
    <scope>NUCLEOTIDE SEQUENCE [LARGE SCALE GENOMIC DNA]</scope>
    <source>
        <strain evidence="2 3">Gsoil 636</strain>
    </source>
</reference>
<gene>
    <name evidence="2" type="ORF">FSB75_07530</name>
</gene>
<dbReference type="OrthoDB" id="9958977at2"/>
<feature type="compositionally biased region" description="Basic and acidic residues" evidence="1">
    <location>
        <begin position="1"/>
        <end position="34"/>
    </location>
</feature>
<name>A0A5B8UHD8_9BACT</name>
<proteinExistence type="predicted"/>
<feature type="compositionally biased region" description="Basic and acidic residues" evidence="1">
    <location>
        <begin position="57"/>
        <end position="76"/>
    </location>
</feature>
<organism evidence="2 3">
    <name type="scientific">Flavisolibacter ginsenosidimutans</name>
    <dbReference type="NCBI Taxonomy" id="661481"/>
    <lineage>
        <taxon>Bacteria</taxon>
        <taxon>Pseudomonadati</taxon>
        <taxon>Bacteroidota</taxon>
        <taxon>Chitinophagia</taxon>
        <taxon>Chitinophagales</taxon>
        <taxon>Chitinophagaceae</taxon>
        <taxon>Flavisolibacter</taxon>
    </lineage>
</organism>
<sequence length="76" mass="8628">MTKKDFTSTENKDREMAAEKDWQSHHDETTHYPEEASGVGEVDVKNAHATGDGSFGRNDESIPDKEEDRPKDNNTY</sequence>